<dbReference type="OrthoDB" id="3453893at2"/>
<dbReference type="EMBL" id="SJJR01000002">
    <property type="protein sequence ID" value="TCB99631.1"/>
    <property type="molecule type" value="Genomic_DNA"/>
</dbReference>
<keyword evidence="2" id="KW-0812">Transmembrane</keyword>
<comment type="caution">
    <text evidence="3">The sequence shown here is derived from an EMBL/GenBank/DDBJ whole genome shotgun (WGS) entry which is preliminary data.</text>
</comment>
<dbReference type="InterPro" id="IPR025519">
    <property type="entry name" value="DUF4407"/>
</dbReference>
<proteinExistence type="predicted"/>
<protein>
    <submittedName>
        <fullName evidence="3">DUF4407 domain-containing protein</fullName>
    </submittedName>
</protein>
<dbReference type="RefSeq" id="WP_131300728.1">
    <property type="nucleotide sequence ID" value="NZ_SJJR01000002.1"/>
</dbReference>
<keyword evidence="4" id="KW-1185">Reference proteome</keyword>
<keyword evidence="2" id="KW-0472">Membrane</keyword>
<feature type="region of interest" description="Disordered" evidence="1">
    <location>
        <begin position="240"/>
        <end position="262"/>
    </location>
</feature>
<accession>A0A4R0GV43</accession>
<dbReference type="Pfam" id="PF14362">
    <property type="entry name" value="DUF4407"/>
    <property type="match status" value="1"/>
</dbReference>
<dbReference type="AlphaFoldDB" id="A0A4R0GV43"/>
<feature type="compositionally biased region" description="Basic and acidic residues" evidence="1">
    <location>
        <begin position="245"/>
        <end position="262"/>
    </location>
</feature>
<evidence type="ECO:0000256" key="1">
    <source>
        <dbReference type="SAM" id="MobiDB-lite"/>
    </source>
</evidence>
<keyword evidence="2" id="KW-1133">Transmembrane helix</keyword>
<reference evidence="3 4" key="1">
    <citation type="submission" date="2019-02" db="EMBL/GenBank/DDBJ databases">
        <title>Jishengella sp. nov., isolated from a root of Zingiber montanum.</title>
        <authorList>
            <person name="Kuncharoen N."/>
            <person name="Kudo T."/>
            <person name="Masahiro Y."/>
            <person name="Ohkuma M."/>
            <person name="Tanasupawat S."/>
        </authorList>
    </citation>
    <scope>NUCLEOTIDE SEQUENCE [LARGE SCALE GENOMIC DNA]</scope>
    <source>
        <strain evidence="3 4">PLAI 1-1</strain>
    </source>
</reference>
<sequence>MISKFFVWLAAADADILEQCPSERHRYQTTGAAVLVTAFLGAVSGTFALTTAMDLDLAWAVLAGLLWGLAVLTIDRMLIAGVTRRPSAYANLIAALPRLALAMLIGAVISTPLVLRIFESEIETQLEINHRVAQEAFNRALAEDPRFTAIPTLKARVDELQAVVNGTGGTNVEDDPTVNRLSQEYQRLSRAYEAADKAVVCEKEGKCGSGRVGAGPAYREKVERRGRLATERQQAREQLATARTNAERIRAEERKSADTDLETARGELDRIEQIRRDEEDSFSARLSADDGLLARIDALDDLRDRDATLGAAYLALILLITALEMLPVLAKLLVFLGPVTAYERIRELRETRDVQRFRTENLILEEEENARLRAGASAATEKAERELRAHVELHGLLVDRWRREQLDQIERNPAQFLA</sequence>
<name>A0A4R0GV43_9ACTN</name>
<evidence type="ECO:0000313" key="3">
    <source>
        <dbReference type="EMBL" id="TCB99631.1"/>
    </source>
</evidence>
<dbReference type="Proteomes" id="UP000292274">
    <property type="component" value="Unassembled WGS sequence"/>
</dbReference>
<evidence type="ECO:0000313" key="4">
    <source>
        <dbReference type="Proteomes" id="UP000292274"/>
    </source>
</evidence>
<organism evidence="3 4">
    <name type="scientific">Micromonospora zingiberis</name>
    <dbReference type="NCBI Taxonomy" id="2053011"/>
    <lineage>
        <taxon>Bacteria</taxon>
        <taxon>Bacillati</taxon>
        <taxon>Actinomycetota</taxon>
        <taxon>Actinomycetes</taxon>
        <taxon>Micromonosporales</taxon>
        <taxon>Micromonosporaceae</taxon>
        <taxon>Micromonospora</taxon>
    </lineage>
</organism>
<feature type="transmembrane region" description="Helical" evidence="2">
    <location>
        <begin position="57"/>
        <end position="78"/>
    </location>
</feature>
<gene>
    <name evidence="3" type="ORF">E0H26_03475</name>
</gene>
<evidence type="ECO:0000256" key="2">
    <source>
        <dbReference type="SAM" id="Phobius"/>
    </source>
</evidence>
<feature type="transmembrane region" description="Helical" evidence="2">
    <location>
        <begin position="32"/>
        <end position="51"/>
    </location>
</feature>